<dbReference type="Proteomes" id="UP001304895">
    <property type="component" value="Unassembled WGS sequence"/>
</dbReference>
<evidence type="ECO:0000313" key="3">
    <source>
        <dbReference type="EMBL" id="KAK4133608.1"/>
    </source>
</evidence>
<organism evidence="3 4">
    <name type="scientific">Trichocladium antarcticum</name>
    <dbReference type="NCBI Taxonomy" id="1450529"/>
    <lineage>
        <taxon>Eukaryota</taxon>
        <taxon>Fungi</taxon>
        <taxon>Dikarya</taxon>
        <taxon>Ascomycota</taxon>
        <taxon>Pezizomycotina</taxon>
        <taxon>Sordariomycetes</taxon>
        <taxon>Sordariomycetidae</taxon>
        <taxon>Sordariales</taxon>
        <taxon>Chaetomiaceae</taxon>
        <taxon>Trichocladium</taxon>
    </lineage>
</organism>
<sequence>MGLWLIAMLVVRGAHRVTGVGWHGLVGRSGDGCWLAWPGWPAEGRLGWGCACIRVLVDRLSCLADIPRRSNRHANIVAAMLCPLRRSESVGLADSLCWLCRRESEILRYNHAQHPRPVLFRVITFPQDAGFGSLASISPVFSSPKSVISRIVGRKADDAISLEQVGLFTPTVECLTQPANGFGNDMLATLPEEILQQIVQYTPPTDLLSLRLALLQDTVALPRAETLEGLLAAISTGRRHFSCGSVSRRDWRPEVYFWAAVLRQG</sequence>
<comment type="caution">
    <text evidence="3">The sequence shown here is derived from an EMBL/GenBank/DDBJ whole genome shotgun (WGS) entry which is preliminary data.</text>
</comment>
<accession>A0AAN6UIG8</accession>
<evidence type="ECO:0000313" key="4">
    <source>
        <dbReference type="Proteomes" id="UP001304895"/>
    </source>
</evidence>
<feature type="signal peptide" evidence="1">
    <location>
        <begin position="1"/>
        <end position="19"/>
    </location>
</feature>
<dbReference type="InterPro" id="IPR001810">
    <property type="entry name" value="F-box_dom"/>
</dbReference>
<proteinExistence type="predicted"/>
<dbReference type="InterPro" id="IPR036047">
    <property type="entry name" value="F-box-like_dom_sf"/>
</dbReference>
<protein>
    <recommendedName>
        <fullName evidence="2">F-box domain-containing protein</fullName>
    </recommendedName>
</protein>
<keyword evidence="1" id="KW-0732">Signal</keyword>
<dbReference type="AlphaFoldDB" id="A0AAN6UIG8"/>
<feature type="chain" id="PRO_5043019842" description="F-box domain-containing protein" evidence="1">
    <location>
        <begin position="20"/>
        <end position="265"/>
    </location>
</feature>
<reference evidence="3" key="2">
    <citation type="submission" date="2023-05" db="EMBL/GenBank/DDBJ databases">
        <authorList>
            <consortium name="Lawrence Berkeley National Laboratory"/>
            <person name="Steindorff A."/>
            <person name="Hensen N."/>
            <person name="Bonometti L."/>
            <person name="Westerberg I."/>
            <person name="Brannstrom I.O."/>
            <person name="Guillou S."/>
            <person name="Cros-Aarteil S."/>
            <person name="Calhoun S."/>
            <person name="Haridas S."/>
            <person name="Kuo A."/>
            <person name="Mondo S."/>
            <person name="Pangilinan J."/>
            <person name="Riley R."/>
            <person name="Labutti K."/>
            <person name="Andreopoulos B."/>
            <person name="Lipzen A."/>
            <person name="Chen C."/>
            <person name="Yanf M."/>
            <person name="Daum C."/>
            <person name="Ng V."/>
            <person name="Clum A."/>
            <person name="Ohm R."/>
            <person name="Martin F."/>
            <person name="Silar P."/>
            <person name="Natvig D."/>
            <person name="Lalanne C."/>
            <person name="Gautier V."/>
            <person name="Ament-Velasquez S.L."/>
            <person name="Kruys A."/>
            <person name="Hutchinson M.I."/>
            <person name="Powell A.J."/>
            <person name="Barry K."/>
            <person name="Miller A.N."/>
            <person name="Grigoriev I.V."/>
            <person name="Debuchy R."/>
            <person name="Gladieux P."/>
            <person name="Thoren M.H."/>
            <person name="Johannesson H."/>
        </authorList>
    </citation>
    <scope>NUCLEOTIDE SEQUENCE</scope>
    <source>
        <strain evidence="3">CBS 123565</strain>
    </source>
</reference>
<feature type="domain" description="F-box" evidence="2">
    <location>
        <begin position="184"/>
        <end position="213"/>
    </location>
</feature>
<dbReference type="SUPFAM" id="SSF81383">
    <property type="entry name" value="F-box domain"/>
    <property type="match status" value="1"/>
</dbReference>
<dbReference type="EMBL" id="MU853411">
    <property type="protein sequence ID" value="KAK4133608.1"/>
    <property type="molecule type" value="Genomic_DNA"/>
</dbReference>
<evidence type="ECO:0000256" key="1">
    <source>
        <dbReference type="SAM" id="SignalP"/>
    </source>
</evidence>
<evidence type="ECO:0000259" key="2">
    <source>
        <dbReference type="PROSITE" id="PS50181"/>
    </source>
</evidence>
<name>A0AAN6UIG8_9PEZI</name>
<dbReference type="PROSITE" id="PS50181">
    <property type="entry name" value="FBOX"/>
    <property type="match status" value="1"/>
</dbReference>
<reference evidence="3" key="1">
    <citation type="journal article" date="2023" name="Mol. Phylogenet. Evol.">
        <title>Genome-scale phylogeny and comparative genomics of the fungal order Sordariales.</title>
        <authorList>
            <person name="Hensen N."/>
            <person name="Bonometti L."/>
            <person name="Westerberg I."/>
            <person name="Brannstrom I.O."/>
            <person name="Guillou S."/>
            <person name="Cros-Aarteil S."/>
            <person name="Calhoun S."/>
            <person name="Haridas S."/>
            <person name="Kuo A."/>
            <person name="Mondo S."/>
            <person name="Pangilinan J."/>
            <person name="Riley R."/>
            <person name="LaButti K."/>
            <person name="Andreopoulos B."/>
            <person name="Lipzen A."/>
            <person name="Chen C."/>
            <person name="Yan M."/>
            <person name="Daum C."/>
            <person name="Ng V."/>
            <person name="Clum A."/>
            <person name="Steindorff A."/>
            <person name="Ohm R.A."/>
            <person name="Martin F."/>
            <person name="Silar P."/>
            <person name="Natvig D.O."/>
            <person name="Lalanne C."/>
            <person name="Gautier V."/>
            <person name="Ament-Velasquez S.L."/>
            <person name="Kruys A."/>
            <person name="Hutchinson M.I."/>
            <person name="Powell A.J."/>
            <person name="Barry K."/>
            <person name="Miller A.N."/>
            <person name="Grigoriev I.V."/>
            <person name="Debuchy R."/>
            <person name="Gladieux P."/>
            <person name="Hiltunen Thoren M."/>
            <person name="Johannesson H."/>
        </authorList>
    </citation>
    <scope>NUCLEOTIDE SEQUENCE</scope>
    <source>
        <strain evidence="3">CBS 123565</strain>
    </source>
</reference>
<gene>
    <name evidence="3" type="ORF">BT67DRAFT_37799</name>
</gene>
<keyword evidence="4" id="KW-1185">Reference proteome</keyword>